<reference evidence="9" key="1">
    <citation type="submission" date="2013-07" db="EMBL/GenBank/DDBJ databases">
        <title>The genome of Eucalyptus grandis.</title>
        <authorList>
            <person name="Schmutz J."/>
            <person name="Hayes R."/>
            <person name="Myburg A."/>
            <person name="Tuskan G."/>
            <person name="Grattapaglia D."/>
            <person name="Rokhsar D.S."/>
        </authorList>
    </citation>
    <scope>NUCLEOTIDE SEQUENCE</scope>
    <source>
        <tissue evidence="9">Leaf extractions</tissue>
    </source>
</reference>
<dbReference type="PANTHER" id="PTHR23155:SF1205">
    <property type="entry name" value="DISEASE RESISTANCE PROTEIN RPM1"/>
    <property type="match status" value="1"/>
</dbReference>
<feature type="region of interest" description="Disordered" evidence="4">
    <location>
        <begin position="129"/>
        <end position="151"/>
    </location>
</feature>
<evidence type="ECO:0000259" key="5">
    <source>
        <dbReference type="Pfam" id="PF00931"/>
    </source>
</evidence>
<name>A0A059CJD5_EUCGR</name>
<gene>
    <name evidence="9" type="ORF">EUGRSUZ_D02635</name>
</gene>
<dbReference type="GO" id="GO:0051707">
    <property type="term" value="P:response to other organism"/>
    <property type="evidence" value="ECO:0007669"/>
    <property type="project" value="UniProtKB-ARBA"/>
</dbReference>
<evidence type="ECO:0008006" key="10">
    <source>
        <dbReference type="Google" id="ProtNLM"/>
    </source>
</evidence>
<evidence type="ECO:0000256" key="1">
    <source>
        <dbReference type="ARBA" id="ARBA00022737"/>
    </source>
</evidence>
<sequence>MADFLLGKILEVIGIGNELQLLVGHWRIVDSVREVYRLTRAFLKEVDSLGECEDKAKELIKQIRDLSYDAENRLDEYELLSMHDQGGGLRGFLQSKMPRYVRTPKACRRVMHQMKDIFTRVRSNRDEREMLQLQSSRTPEQGQSSASPSNAWQDHRGDALLFAQKDLVGIEKPKKKLIEWMIEGRPGRQIVSVVGMGGLGKTTLVKQAYEDPLVKKLFATRAWVTLSPSSETEGVLRDMLQQITGGRRKPVPEGIPALDGLDVSNRDLLKTLIKNMLQESGTRYLIVLDDVWQLDRWDDVKYVLPNDEQDSRIILTTRKTDLALNACTEFTGEVHNMEPLSDEQSWELFCMRTFRDNSCPLYLEKICRSILRNCEGLPLAIVAVSGILATKDQGRIDEWAKVCRSLHGNVGLNKLKKVLSLSFNDLPHYLKSCFLHLSVFPEDHKIERMRLIRLWMAEGFVEPKEGETPEEVAEDYLNDLLNRSLLQVAETTTDGRVQMCRIHHHLQKICITKSKERNYTIVRDKQCPERLDGTRYLSIHKLLEISRQNMNHSELRSPFIFKLDESSINMVLSCDFKLVWVLDFQGAPLKRFPMQVLDMHFLRYLNLRNTEVKTIPRSIGWLQHLETLDLKHSKVTELPVEIIKLQKLRHLLVYRYEQDSYYHTKHGFKTLAEIGTLQNLQKLCYIVRLCILKLKKEDGKNLCSSIAELTNLLSLSVSSFTDDEEIDLGHLSSPPPLLQRIYLRGRLHTLPHWIANLQSLVILHLRWCQLRDDPLIPLTSLPNLVHLELLQAHNWETLTLTKEGFKKLKILALDHFENLTFIGFENGAMPCLEKLMISRCELLKNVPSGIEYLTKLKLLEFFVMPDTLIKKLKLDGGWDVKWIERTGEEKSSHPRRTDATSSKVFPCWK</sequence>
<dbReference type="InterPro" id="IPR042197">
    <property type="entry name" value="Apaf_helical"/>
</dbReference>
<dbReference type="PANTHER" id="PTHR23155">
    <property type="entry name" value="DISEASE RESISTANCE PROTEIN RP"/>
    <property type="match status" value="1"/>
</dbReference>
<protein>
    <recommendedName>
        <fullName evidence="10">NB-ARC domain-containing protein</fullName>
    </recommendedName>
</protein>
<dbReference type="InterPro" id="IPR027417">
    <property type="entry name" value="P-loop_NTPase"/>
</dbReference>
<dbReference type="Pfam" id="PF18052">
    <property type="entry name" value="Rx_N"/>
    <property type="match status" value="1"/>
</dbReference>
<dbReference type="Gene3D" id="1.10.8.430">
    <property type="entry name" value="Helical domain of apoptotic protease-activating factors"/>
    <property type="match status" value="1"/>
</dbReference>
<dbReference type="SUPFAM" id="SSF52540">
    <property type="entry name" value="P-loop containing nucleoside triphosphate hydrolases"/>
    <property type="match status" value="1"/>
</dbReference>
<dbReference type="Gene3D" id="1.10.10.10">
    <property type="entry name" value="Winged helix-like DNA-binding domain superfamily/Winged helix DNA-binding domain"/>
    <property type="match status" value="1"/>
</dbReference>
<dbReference type="AlphaFoldDB" id="A0A059CJD5"/>
<dbReference type="InterPro" id="IPR036388">
    <property type="entry name" value="WH-like_DNA-bd_sf"/>
</dbReference>
<dbReference type="SUPFAM" id="SSF52058">
    <property type="entry name" value="L domain-like"/>
    <property type="match status" value="1"/>
</dbReference>
<dbReference type="Pfam" id="PF00931">
    <property type="entry name" value="NB-ARC"/>
    <property type="match status" value="1"/>
</dbReference>
<proteinExistence type="predicted"/>
<feature type="domain" description="NB-ARC" evidence="5">
    <location>
        <begin position="171"/>
        <end position="358"/>
    </location>
</feature>
<dbReference type="Pfam" id="PF23559">
    <property type="entry name" value="WHD_DRP"/>
    <property type="match status" value="1"/>
</dbReference>
<feature type="domain" description="Disease resistance N-terminal" evidence="6">
    <location>
        <begin position="4"/>
        <end position="85"/>
    </location>
</feature>
<feature type="compositionally biased region" description="Polar residues" evidence="4">
    <location>
        <begin position="132"/>
        <end position="151"/>
    </location>
</feature>
<evidence type="ECO:0000259" key="6">
    <source>
        <dbReference type="Pfam" id="PF18052"/>
    </source>
</evidence>
<feature type="domain" description="Disease resistance R13L4/SHOC-2-like LRR" evidence="8">
    <location>
        <begin position="555"/>
        <end position="860"/>
    </location>
</feature>
<dbReference type="GO" id="GO:0006952">
    <property type="term" value="P:defense response"/>
    <property type="evidence" value="ECO:0007669"/>
    <property type="project" value="UniProtKB-KW"/>
</dbReference>
<dbReference type="GO" id="GO:0043531">
    <property type="term" value="F:ADP binding"/>
    <property type="evidence" value="ECO:0007669"/>
    <property type="project" value="InterPro"/>
</dbReference>
<dbReference type="Gene3D" id="3.40.50.300">
    <property type="entry name" value="P-loop containing nucleotide triphosphate hydrolases"/>
    <property type="match status" value="1"/>
</dbReference>
<keyword evidence="2" id="KW-0547">Nucleotide-binding</keyword>
<evidence type="ECO:0000313" key="9">
    <source>
        <dbReference type="EMBL" id="KCW78492.1"/>
    </source>
</evidence>
<keyword evidence="3" id="KW-0611">Plant defense</keyword>
<dbReference type="InterPro" id="IPR032675">
    <property type="entry name" value="LRR_dom_sf"/>
</dbReference>
<evidence type="ECO:0000256" key="4">
    <source>
        <dbReference type="SAM" id="MobiDB-lite"/>
    </source>
</evidence>
<evidence type="ECO:0000259" key="7">
    <source>
        <dbReference type="Pfam" id="PF23559"/>
    </source>
</evidence>
<dbReference type="Gramene" id="KCW78492">
    <property type="protein sequence ID" value="KCW78492"/>
    <property type="gene ID" value="EUGRSUZ_D02635"/>
</dbReference>
<accession>A0A059CJD5</accession>
<dbReference type="InterPro" id="IPR044974">
    <property type="entry name" value="Disease_R_plants"/>
</dbReference>
<evidence type="ECO:0000256" key="3">
    <source>
        <dbReference type="ARBA" id="ARBA00022821"/>
    </source>
</evidence>
<evidence type="ECO:0000256" key="2">
    <source>
        <dbReference type="ARBA" id="ARBA00022741"/>
    </source>
</evidence>
<dbReference type="eggNOG" id="KOG4658">
    <property type="taxonomic scope" value="Eukaryota"/>
</dbReference>
<dbReference type="Gene3D" id="3.80.10.10">
    <property type="entry name" value="Ribonuclease Inhibitor"/>
    <property type="match status" value="2"/>
</dbReference>
<dbReference type="InterPro" id="IPR002182">
    <property type="entry name" value="NB-ARC"/>
</dbReference>
<dbReference type="InterPro" id="IPR058922">
    <property type="entry name" value="WHD_DRP"/>
</dbReference>
<dbReference type="PRINTS" id="PR00364">
    <property type="entry name" value="DISEASERSIST"/>
</dbReference>
<organism evidence="9">
    <name type="scientific">Eucalyptus grandis</name>
    <name type="common">Flooded gum</name>
    <dbReference type="NCBI Taxonomy" id="71139"/>
    <lineage>
        <taxon>Eukaryota</taxon>
        <taxon>Viridiplantae</taxon>
        <taxon>Streptophyta</taxon>
        <taxon>Embryophyta</taxon>
        <taxon>Tracheophyta</taxon>
        <taxon>Spermatophyta</taxon>
        <taxon>Magnoliopsida</taxon>
        <taxon>eudicotyledons</taxon>
        <taxon>Gunneridae</taxon>
        <taxon>Pentapetalae</taxon>
        <taxon>rosids</taxon>
        <taxon>malvids</taxon>
        <taxon>Myrtales</taxon>
        <taxon>Myrtaceae</taxon>
        <taxon>Myrtoideae</taxon>
        <taxon>Eucalypteae</taxon>
        <taxon>Eucalyptus</taxon>
    </lineage>
</organism>
<dbReference type="FunFam" id="1.10.10.10:FF:000322">
    <property type="entry name" value="Probable disease resistance protein At1g63360"/>
    <property type="match status" value="1"/>
</dbReference>
<dbReference type="InterPro" id="IPR041118">
    <property type="entry name" value="Rx_N"/>
</dbReference>
<dbReference type="InParanoid" id="A0A059CJD5"/>
<evidence type="ECO:0000259" key="8">
    <source>
        <dbReference type="Pfam" id="PF23598"/>
    </source>
</evidence>
<keyword evidence="1" id="KW-0677">Repeat</keyword>
<dbReference type="InterPro" id="IPR055414">
    <property type="entry name" value="LRR_R13L4/SHOC2-like"/>
</dbReference>
<dbReference type="FunFam" id="3.40.50.300:FF:001091">
    <property type="entry name" value="Probable disease resistance protein At1g61300"/>
    <property type="match status" value="1"/>
</dbReference>
<dbReference type="Gene3D" id="1.20.5.4130">
    <property type="match status" value="1"/>
</dbReference>
<feature type="domain" description="Disease resistance protein winged helix" evidence="7">
    <location>
        <begin position="439"/>
        <end position="507"/>
    </location>
</feature>
<dbReference type="Pfam" id="PF23598">
    <property type="entry name" value="LRR_14"/>
    <property type="match status" value="1"/>
</dbReference>
<dbReference type="FunCoup" id="A0A059CJD5">
    <property type="interactions" value="525"/>
</dbReference>
<dbReference type="EMBL" id="KK198756">
    <property type="protein sequence ID" value="KCW78492.1"/>
    <property type="molecule type" value="Genomic_DNA"/>
</dbReference>